<reference evidence="1" key="1">
    <citation type="journal article" date="2021" name="Environ. Microbiol.">
        <title>Gene family expansions and transcriptome signatures uncover fungal adaptations to wood decay.</title>
        <authorList>
            <person name="Hage H."/>
            <person name="Miyauchi S."/>
            <person name="Viragh M."/>
            <person name="Drula E."/>
            <person name="Min B."/>
            <person name="Chaduli D."/>
            <person name="Navarro D."/>
            <person name="Favel A."/>
            <person name="Norest M."/>
            <person name="Lesage-Meessen L."/>
            <person name="Balint B."/>
            <person name="Merenyi Z."/>
            <person name="de Eugenio L."/>
            <person name="Morin E."/>
            <person name="Martinez A.T."/>
            <person name="Baldrian P."/>
            <person name="Stursova M."/>
            <person name="Martinez M.J."/>
            <person name="Novotny C."/>
            <person name="Magnuson J.K."/>
            <person name="Spatafora J.W."/>
            <person name="Maurice S."/>
            <person name="Pangilinan J."/>
            <person name="Andreopoulos W."/>
            <person name="LaButti K."/>
            <person name="Hundley H."/>
            <person name="Na H."/>
            <person name="Kuo A."/>
            <person name="Barry K."/>
            <person name="Lipzen A."/>
            <person name="Henrissat B."/>
            <person name="Riley R."/>
            <person name="Ahrendt S."/>
            <person name="Nagy L.G."/>
            <person name="Grigoriev I.V."/>
            <person name="Martin F."/>
            <person name="Rosso M.N."/>
        </authorList>
    </citation>
    <scope>NUCLEOTIDE SEQUENCE</scope>
    <source>
        <strain evidence="1">CBS 384.51</strain>
    </source>
</reference>
<keyword evidence="2" id="KW-1185">Reference proteome</keyword>
<proteinExistence type="predicted"/>
<dbReference type="Proteomes" id="UP001055072">
    <property type="component" value="Unassembled WGS sequence"/>
</dbReference>
<organism evidence="1 2">
    <name type="scientific">Irpex rosettiformis</name>
    <dbReference type="NCBI Taxonomy" id="378272"/>
    <lineage>
        <taxon>Eukaryota</taxon>
        <taxon>Fungi</taxon>
        <taxon>Dikarya</taxon>
        <taxon>Basidiomycota</taxon>
        <taxon>Agaricomycotina</taxon>
        <taxon>Agaricomycetes</taxon>
        <taxon>Polyporales</taxon>
        <taxon>Irpicaceae</taxon>
        <taxon>Irpex</taxon>
    </lineage>
</organism>
<comment type="caution">
    <text evidence="1">The sequence shown here is derived from an EMBL/GenBank/DDBJ whole genome shotgun (WGS) entry which is preliminary data.</text>
</comment>
<evidence type="ECO:0000313" key="2">
    <source>
        <dbReference type="Proteomes" id="UP001055072"/>
    </source>
</evidence>
<name>A0ACB8TWU7_9APHY</name>
<dbReference type="EMBL" id="MU274923">
    <property type="protein sequence ID" value="KAI0086512.1"/>
    <property type="molecule type" value="Genomic_DNA"/>
</dbReference>
<gene>
    <name evidence="1" type="ORF">BDY19DRAFT_908200</name>
</gene>
<accession>A0ACB8TWU7</accession>
<sequence length="241" mass="25973">MSSLTPTATSSDSSAPSSSATDNGNGGGGGGAPPSSTLYLLTFLATLFVLLFVSCAIVLRSFLIRRRYRLHIEQQIAAGILPPDALDPRPKRDFGEKPKLWDVYVDPEDKKGLLEYEGWEDILPMSTQIAHDSASHAGGGKIPSTTSHLEPTHPSPPPSSILYPPRYYNISRLFQQDSRARPPPDTPAIPLANVANPGPPEITQDQDIQIAVMVAMPSESRQHESLPELLIGMSTVPVKGD</sequence>
<evidence type="ECO:0000313" key="1">
    <source>
        <dbReference type="EMBL" id="KAI0086512.1"/>
    </source>
</evidence>
<protein>
    <submittedName>
        <fullName evidence="1">Uncharacterized protein</fullName>
    </submittedName>
</protein>